<feature type="active site" description="Acyl-ester intermediate" evidence="1">
    <location>
        <position position="268"/>
    </location>
</feature>
<dbReference type="InterPro" id="IPR023631">
    <property type="entry name" value="Amidase_dom"/>
</dbReference>
<reference evidence="4" key="1">
    <citation type="submission" date="2013-07" db="EMBL/GenBank/DDBJ databases">
        <authorList>
            <person name="Geib S."/>
        </authorList>
    </citation>
    <scope>NUCLEOTIDE SEQUENCE</scope>
</reference>
<evidence type="ECO:0000313" key="4">
    <source>
        <dbReference type="EMBL" id="JAB85120.1"/>
    </source>
</evidence>
<dbReference type="InterPro" id="IPR052739">
    <property type="entry name" value="FAAH2"/>
</dbReference>
<keyword evidence="4" id="KW-0378">Hydrolase</keyword>
<sequence>MTETNAFNNDEKSKRSRRHSSRRHSSSSTISSGSKSGRRQRAHKRCSISAFIGQLFFNFISKIIRLVFQLIYGVKGETMPAITDPILLESATSLARKIRKQELTSVQVVEAFICRIKEVNPKLNCCVDNRFDDALKDAAEADKLIKSGTHTEEELEKTKPYLGVPISTKDCIAVKGLLHTAGLYARKDVHATEDATAMALMRQAGAIPFALTNISEVCMWWESNNVVHGRTSNAYDSNRIVGGSSGGEGCIQSAAASPFGLGSDIGGSIRMPAFFNGIFGHKPSKLIVSNKGQFPMPFSDEQNSFLGIGPMSRFAEDLKPMLRIIAGEKAKELRLDEPVDLQKVRFFYQESDGGGRLVSPVDADLLAGMQRTVQHLRQKVKPVSVEKVQLEQFRQSTIIWFANMKDDSGYTFAHQLGDLKVSINPYVELVKWIFGASKHTFIGLLTAIMDKTQVQYGSSKYKHMVQKRDELRAEMQELLGEDGVLLYPTHPTVAPYHNEPIFRPINFSYTGIVNVLGFPATAVPLGQLGSEGVPLGLQVIANFNNDRLCLAVAEELERAFGGWARPEVKV</sequence>
<evidence type="ECO:0000256" key="2">
    <source>
        <dbReference type="SAM" id="MobiDB-lite"/>
    </source>
</evidence>
<dbReference type="PIRSF" id="PIRSF001221">
    <property type="entry name" value="Amidase_fungi"/>
    <property type="match status" value="1"/>
</dbReference>
<feature type="active site" description="Charge relay system" evidence="1">
    <location>
        <position position="169"/>
    </location>
</feature>
<dbReference type="GO" id="GO:0016787">
    <property type="term" value="F:hydrolase activity"/>
    <property type="evidence" value="ECO:0007669"/>
    <property type="project" value="UniProtKB-KW"/>
</dbReference>
<name>W8AB92_CERCA</name>
<gene>
    <name evidence="4" type="primary">FAAH2</name>
</gene>
<dbReference type="PANTHER" id="PTHR43372">
    <property type="entry name" value="FATTY-ACID AMIDE HYDROLASE"/>
    <property type="match status" value="1"/>
</dbReference>
<dbReference type="Pfam" id="PF01425">
    <property type="entry name" value="Amidase"/>
    <property type="match status" value="1"/>
</dbReference>
<dbReference type="EMBL" id="GAMC01021435">
    <property type="protein sequence ID" value="JAB85120.1"/>
    <property type="molecule type" value="mRNA"/>
</dbReference>
<dbReference type="InterPro" id="IPR036928">
    <property type="entry name" value="AS_sf"/>
</dbReference>
<protein>
    <submittedName>
        <fullName evidence="4">Fatty-acid amide hydrolase 2</fullName>
    </submittedName>
</protein>
<reference evidence="4" key="2">
    <citation type="journal article" date="2014" name="BMC Genomics">
        <title>A genomic perspective to assessing quality of mass-reared SIT flies used in Mediterranean fruit fly (Ceratitis capitata) eradication in California.</title>
        <authorList>
            <person name="Calla B."/>
            <person name="Hall B."/>
            <person name="Hou S."/>
            <person name="Geib S.M."/>
        </authorList>
    </citation>
    <scope>NUCLEOTIDE SEQUENCE</scope>
</reference>
<evidence type="ECO:0000256" key="1">
    <source>
        <dbReference type="PIRSR" id="PIRSR001221-1"/>
    </source>
</evidence>
<dbReference type="EMBL" id="GAMC01021434">
    <property type="protein sequence ID" value="JAB85121.1"/>
    <property type="molecule type" value="mRNA"/>
</dbReference>
<dbReference type="GO" id="GO:0012505">
    <property type="term" value="C:endomembrane system"/>
    <property type="evidence" value="ECO:0007669"/>
    <property type="project" value="TreeGrafter"/>
</dbReference>
<dbReference type="AlphaFoldDB" id="W8AB92"/>
<dbReference type="OrthoDB" id="6428749at2759"/>
<feature type="compositionally biased region" description="Basic residues" evidence="2">
    <location>
        <begin position="14"/>
        <end position="25"/>
    </location>
</feature>
<dbReference type="PANTHER" id="PTHR43372:SF4">
    <property type="entry name" value="FATTY-ACID AMIDE HYDROLASE 2"/>
    <property type="match status" value="1"/>
</dbReference>
<dbReference type="SUPFAM" id="SSF75304">
    <property type="entry name" value="Amidase signature (AS) enzymes"/>
    <property type="match status" value="1"/>
</dbReference>
<evidence type="ECO:0000259" key="3">
    <source>
        <dbReference type="Pfam" id="PF01425"/>
    </source>
</evidence>
<organism evidence="4">
    <name type="scientific">Ceratitis capitata</name>
    <name type="common">Mediterranean fruit fly</name>
    <name type="synonym">Tephritis capitata</name>
    <dbReference type="NCBI Taxonomy" id="7213"/>
    <lineage>
        <taxon>Eukaryota</taxon>
        <taxon>Metazoa</taxon>
        <taxon>Ecdysozoa</taxon>
        <taxon>Arthropoda</taxon>
        <taxon>Hexapoda</taxon>
        <taxon>Insecta</taxon>
        <taxon>Pterygota</taxon>
        <taxon>Neoptera</taxon>
        <taxon>Endopterygota</taxon>
        <taxon>Diptera</taxon>
        <taxon>Brachycera</taxon>
        <taxon>Muscomorpha</taxon>
        <taxon>Tephritoidea</taxon>
        <taxon>Tephritidae</taxon>
        <taxon>Ceratitis</taxon>
        <taxon>Ceratitis</taxon>
    </lineage>
</organism>
<feature type="domain" description="Amidase" evidence="3">
    <location>
        <begin position="108"/>
        <end position="550"/>
    </location>
</feature>
<feature type="compositionally biased region" description="Low complexity" evidence="2">
    <location>
        <begin position="26"/>
        <end position="35"/>
    </location>
</feature>
<dbReference type="Gene3D" id="3.90.1300.10">
    <property type="entry name" value="Amidase signature (AS) domain"/>
    <property type="match status" value="1"/>
</dbReference>
<proteinExistence type="evidence at transcript level"/>
<feature type="active site" description="Charge relay system" evidence="1">
    <location>
        <position position="244"/>
    </location>
</feature>
<feature type="region of interest" description="Disordered" evidence="2">
    <location>
        <begin position="1"/>
        <end position="41"/>
    </location>
</feature>
<accession>W8AB92</accession>